<keyword evidence="1" id="KW-0560">Oxidoreductase</keyword>
<dbReference type="PANTHER" id="PTHR42947">
    <property type="entry name" value="COB--COM HETERODISULFIDE REDUCTASE SUBUNIT B 1"/>
    <property type="match status" value="1"/>
</dbReference>
<dbReference type="GO" id="GO:0016491">
    <property type="term" value="F:oxidoreductase activity"/>
    <property type="evidence" value="ECO:0007669"/>
    <property type="project" value="UniProtKB-KW"/>
</dbReference>
<dbReference type="AlphaFoldDB" id="A0A212K1Y1"/>
<evidence type="ECO:0000313" key="3">
    <source>
        <dbReference type="EMBL" id="SBW05760.1"/>
    </source>
</evidence>
<reference evidence="3" key="1">
    <citation type="submission" date="2016-04" db="EMBL/GenBank/DDBJ databases">
        <authorList>
            <person name="Evans L.H."/>
            <person name="Alamgir A."/>
            <person name="Owens N."/>
            <person name="Weber N.D."/>
            <person name="Virtaneva K."/>
            <person name="Barbian K."/>
            <person name="Babar A."/>
            <person name="Rosenke K."/>
        </authorList>
    </citation>
    <scope>NUCLEOTIDE SEQUENCE</scope>
    <source>
        <strain evidence="3">92-2</strain>
    </source>
</reference>
<organism evidence="3">
    <name type="scientific">uncultured Desulfovibrio sp</name>
    <dbReference type="NCBI Taxonomy" id="167968"/>
    <lineage>
        <taxon>Bacteria</taxon>
        <taxon>Pseudomonadati</taxon>
        <taxon>Thermodesulfobacteriota</taxon>
        <taxon>Desulfovibrionia</taxon>
        <taxon>Desulfovibrionales</taxon>
        <taxon>Desulfovibrionaceae</taxon>
        <taxon>Desulfovibrio</taxon>
        <taxon>environmental samples</taxon>
    </lineage>
</organism>
<dbReference type="Pfam" id="PF02754">
    <property type="entry name" value="CCG"/>
    <property type="match status" value="1"/>
</dbReference>
<dbReference type="PANTHER" id="PTHR42947:SF1">
    <property type="entry name" value="COB--COM HETERODISULFIDE REDUCTASE SUBUNIT B 1"/>
    <property type="match status" value="1"/>
</dbReference>
<dbReference type="RefSeq" id="WP_227118085.1">
    <property type="nucleotide sequence ID" value="NZ_LT598928.1"/>
</dbReference>
<gene>
    <name evidence="3" type="ORF">KM92DES2_12096</name>
</gene>
<proteinExistence type="predicted"/>
<protein>
    <recommendedName>
        <fullName evidence="2">Cysteine-rich domain-containing protein</fullName>
    </recommendedName>
</protein>
<dbReference type="EMBL" id="FLUP01000001">
    <property type="protein sequence ID" value="SBW05760.1"/>
    <property type="molecule type" value="Genomic_DNA"/>
</dbReference>
<sequence length="285" mass="30460">MKSTTGKLSDWVVKIACGRDLETQLQEVAATGQHGAPQMLRTMALAANGFAGAPQQADLALVFGCYRPFSTPNILREVAWILGRLGMAHTWLEKENCCGLPLLHQVASEDRPQMVEAAQGFVRGNSKAAAQKGASRLAYCCAGCAHVAKSVDADGDVSHNYILDVLLDALKGQSLRVNPLKVAYFEGCHTSYRRPFPQTSLNWSAYRQFLEGVEGLEVLDVAGGLCCKNQPDRIVAAALDGGVDALVCACSGCTVALRGAGQGKLRVMSYTELLARALGYEPAEL</sequence>
<name>A0A212K1Y1_9BACT</name>
<evidence type="ECO:0000256" key="1">
    <source>
        <dbReference type="ARBA" id="ARBA00023002"/>
    </source>
</evidence>
<dbReference type="InterPro" id="IPR051278">
    <property type="entry name" value="HdrB/HdrD_reductase"/>
</dbReference>
<feature type="domain" description="Cysteine-rich" evidence="2">
    <location>
        <begin position="63"/>
        <end position="145"/>
    </location>
</feature>
<evidence type="ECO:0000259" key="2">
    <source>
        <dbReference type="Pfam" id="PF02754"/>
    </source>
</evidence>
<accession>A0A212K1Y1</accession>
<dbReference type="InterPro" id="IPR004017">
    <property type="entry name" value="Cys_rich_dom"/>
</dbReference>